<dbReference type="GO" id="GO:0000272">
    <property type="term" value="P:polysaccharide catabolic process"/>
    <property type="evidence" value="ECO:0007669"/>
    <property type="project" value="TreeGrafter"/>
</dbReference>
<protein>
    <submittedName>
        <fullName evidence="1">Alpha-L-arabinofuranosidase</fullName>
    </submittedName>
</protein>
<organism evidence="1 2">
    <name type="scientific">Paraburkholderia youngii</name>
    <dbReference type="NCBI Taxonomy" id="2782701"/>
    <lineage>
        <taxon>Bacteria</taxon>
        <taxon>Pseudomonadati</taxon>
        <taxon>Pseudomonadota</taxon>
        <taxon>Betaproteobacteria</taxon>
        <taxon>Burkholderiales</taxon>
        <taxon>Burkholderiaceae</taxon>
        <taxon>Paraburkholderia</taxon>
    </lineage>
</organism>
<evidence type="ECO:0000313" key="2">
    <source>
        <dbReference type="Proteomes" id="UP000592820"/>
    </source>
</evidence>
<comment type="caution">
    <text evidence="1">The sequence shown here is derived from an EMBL/GenBank/DDBJ whole genome shotgun (WGS) entry which is preliminary data.</text>
</comment>
<dbReference type="PANTHER" id="PTHR43576">
    <property type="entry name" value="ALPHA-L-ARABINOFURANOSIDASE C-RELATED"/>
    <property type="match status" value="1"/>
</dbReference>
<dbReference type="EMBL" id="JACHDE010000027">
    <property type="protein sequence ID" value="MBB5405123.1"/>
    <property type="molecule type" value="Genomic_DNA"/>
</dbReference>
<gene>
    <name evidence="1" type="ORF">HDG41_007219</name>
</gene>
<name>A0A7W8LE86_9BURK</name>
<dbReference type="Proteomes" id="UP000592820">
    <property type="component" value="Unassembled WGS sequence"/>
</dbReference>
<dbReference type="AlphaFoldDB" id="A0A7W8LE86"/>
<reference evidence="1 2" key="1">
    <citation type="submission" date="2020-08" db="EMBL/GenBank/DDBJ databases">
        <title>Genomic Encyclopedia of Type Strains, Phase IV (KMG-V): Genome sequencing to study the core and pangenomes of soil and plant-associated prokaryotes.</title>
        <authorList>
            <person name="Whitman W."/>
        </authorList>
    </citation>
    <scope>NUCLEOTIDE SEQUENCE [LARGE SCALE GENOMIC DNA]</scope>
    <source>
        <strain evidence="1 2">JPY162</strain>
    </source>
</reference>
<dbReference type="InterPro" id="IPR017853">
    <property type="entry name" value="GH"/>
</dbReference>
<dbReference type="PANTHER" id="PTHR43576:SF3">
    <property type="entry name" value="ALPHA-L-ARABINOFURANOSIDASE C"/>
    <property type="match status" value="1"/>
</dbReference>
<sequence>MPTYGAREDRVLEHCFDQVDFISLHKYFENRHDSTAEFFGNIDVMDVFIKESVAVADSVAARKHSSKRIMLSFDEWNVWYKARSINDLRKPGWPSAPRLIEEHPRLSKWLPSAGRWRESTPIHVHDGVRVGGIWQIFSQQVFAGGAFAAFQVL</sequence>
<accession>A0A7W8LE86</accession>
<evidence type="ECO:0000313" key="1">
    <source>
        <dbReference type="EMBL" id="MBB5405123.1"/>
    </source>
</evidence>
<dbReference type="SUPFAM" id="SSF51445">
    <property type="entry name" value="(Trans)glycosidases"/>
    <property type="match status" value="1"/>
</dbReference>
<proteinExistence type="predicted"/>
<dbReference type="Gene3D" id="3.20.20.80">
    <property type="entry name" value="Glycosidases"/>
    <property type="match status" value="1"/>
</dbReference>
<dbReference type="RefSeq" id="WP_260332439.1">
    <property type="nucleotide sequence ID" value="NZ_JACHDE010000027.1"/>
</dbReference>